<organism evidence="7">
    <name type="scientific">Hydatigena taeniaeformis</name>
    <name type="common">Feline tapeworm</name>
    <name type="synonym">Taenia taeniaeformis</name>
    <dbReference type="NCBI Taxonomy" id="6205"/>
    <lineage>
        <taxon>Eukaryota</taxon>
        <taxon>Metazoa</taxon>
        <taxon>Spiralia</taxon>
        <taxon>Lophotrochozoa</taxon>
        <taxon>Platyhelminthes</taxon>
        <taxon>Cestoda</taxon>
        <taxon>Eucestoda</taxon>
        <taxon>Cyclophyllidea</taxon>
        <taxon>Taeniidae</taxon>
        <taxon>Hydatigera</taxon>
    </lineage>
</organism>
<gene>
    <name evidence="5" type="ORF">TTAC_LOCUS1750</name>
</gene>
<keyword evidence="1 2" id="KW-0694">RNA-binding</keyword>
<dbReference type="Proteomes" id="UP000274429">
    <property type="component" value="Unassembled WGS sequence"/>
</dbReference>
<evidence type="ECO:0000313" key="6">
    <source>
        <dbReference type="Proteomes" id="UP000274429"/>
    </source>
</evidence>
<dbReference type="Pfam" id="PF00076">
    <property type="entry name" value="RRM_1"/>
    <property type="match status" value="2"/>
</dbReference>
<dbReference type="PANTHER" id="PTHR48024">
    <property type="entry name" value="GEO13361P1-RELATED"/>
    <property type="match status" value="1"/>
</dbReference>
<dbReference type="PANTHER" id="PTHR48024:SF56">
    <property type="entry name" value="HETEROGENEOUS NUCLEAR RIBONUCLEOPROTEIN A0"/>
    <property type="match status" value="1"/>
</dbReference>
<evidence type="ECO:0000256" key="2">
    <source>
        <dbReference type="PROSITE-ProRule" id="PRU00176"/>
    </source>
</evidence>
<dbReference type="PROSITE" id="PS50102">
    <property type="entry name" value="RRM"/>
    <property type="match status" value="2"/>
</dbReference>
<evidence type="ECO:0000256" key="3">
    <source>
        <dbReference type="SAM" id="MobiDB-lite"/>
    </source>
</evidence>
<dbReference type="STRING" id="6205.A0A0R3WLX5"/>
<dbReference type="OrthoDB" id="439808at2759"/>
<reference evidence="5 6" key="2">
    <citation type="submission" date="2018-11" db="EMBL/GenBank/DDBJ databases">
        <authorList>
            <consortium name="Pathogen Informatics"/>
        </authorList>
    </citation>
    <scope>NUCLEOTIDE SEQUENCE [LARGE SCALE GENOMIC DNA]</scope>
</reference>
<feature type="region of interest" description="Disordered" evidence="3">
    <location>
        <begin position="341"/>
        <end position="371"/>
    </location>
</feature>
<dbReference type="EMBL" id="UYWX01000488">
    <property type="protein sequence ID" value="VDM18488.1"/>
    <property type="molecule type" value="Genomic_DNA"/>
</dbReference>
<evidence type="ECO:0000313" key="7">
    <source>
        <dbReference type="WBParaSite" id="TTAC_0000176301-mRNA-1"/>
    </source>
</evidence>
<reference evidence="7" key="1">
    <citation type="submission" date="2017-02" db="UniProtKB">
        <authorList>
            <consortium name="WormBaseParasite"/>
        </authorList>
    </citation>
    <scope>IDENTIFICATION</scope>
</reference>
<dbReference type="Gene3D" id="3.30.70.330">
    <property type="match status" value="2"/>
</dbReference>
<dbReference type="SUPFAM" id="SSF54928">
    <property type="entry name" value="RNA-binding domain, RBD"/>
    <property type="match status" value="1"/>
</dbReference>
<evidence type="ECO:0000313" key="5">
    <source>
        <dbReference type="EMBL" id="VDM18488.1"/>
    </source>
</evidence>
<feature type="compositionally biased region" description="Basic and acidic residues" evidence="3">
    <location>
        <begin position="349"/>
        <end position="358"/>
    </location>
</feature>
<dbReference type="SMART" id="SM00360">
    <property type="entry name" value="RRM"/>
    <property type="match status" value="2"/>
</dbReference>
<feature type="region of interest" description="Disordered" evidence="3">
    <location>
        <begin position="1"/>
        <end position="25"/>
    </location>
</feature>
<evidence type="ECO:0000259" key="4">
    <source>
        <dbReference type="PROSITE" id="PS50102"/>
    </source>
</evidence>
<feature type="domain" description="RRM" evidence="4">
    <location>
        <begin position="389"/>
        <end position="459"/>
    </location>
</feature>
<dbReference type="InterPro" id="IPR050886">
    <property type="entry name" value="RNA-binding_reg"/>
</dbReference>
<sequence length="459" mass="52212">MEQERQTKANDECEKEKSNDEVENVKESHSSMACGICRRTIGTELIDICHHCRKNMCPWCREHHHENASLSTLNLPSLYRLIVRMKMNDLHRQTSTLKLWSDRLRELKTSLATEEKAMKEKLMLALDSAIHDLQMSARKCLEAAVTKVDKVHGPSTKILNTLKQNISDLVDEVEKSCTIFESQMGITELVEKKKQLESVIVNVSTIGKKLEDLPLLLVAELNLSGLLSKIKEHMNRFSLIIDDEVAPLEQLTISEHSSSKTSQVKLFVGRLHPCHTESQLHQHFSRYGTVAACRIVRDRVTNESKCFGFVTFRKATDADRALSTGLHFIEDSHVIVEPYEIKPKKKSKKTEEKEVETGKRRRRRKKEQNAAAFTSEKIPTASCGKKTSHQLVVQNLPLQASKRSIHDLLDCFGRITKLKIIQKERKAFVSFSTEKELQAALRAAPHCFKNNILPVSTNG</sequence>
<dbReference type="GO" id="GO:0005634">
    <property type="term" value="C:nucleus"/>
    <property type="evidence" value="ECO:0007669"/>
    <property type="project" value="TreeGrafter"/>
</dbReference>
<proteinExistence type="predicted"/>
<dbReference type="GO" id="GO:0003723">
    <property type="term" value="F:RNA binding"/>
    <property type="evidence" value="ECO:0007669"/>
    <property type="project" value="UniProtKB-UniRule"/>
</dbReference>
<name>A0A0R3WLX5_HYDTA</name>
<dbReference type="InterPro" id="IPR035979">
    <property type="entry name" value="RBD_domain_sf"/>
</dbReference>
<accession>A0A0R3WLX5</accession>
<dbReference type="InterPro" id="IPR000504">
    <property type="entry name" value="RRM_dom"/>
</dbReference>
<keyword evidence="6" id="KW-1185">Reference proteome</keyword>
<protein>
    <submittedName>
        <fullName evidence="7">RRM domain-containing protein</fullName>
    </submittedName>
</protein>
<evidence type="ECO:0000256" key="1">
    <source>
        <dbReference type="ARBA" id="ARBA00022884"/>
    </source>
</evidence>
<dbReference type="AlphaFoldDB" id="A0A0R3WLX5"/>
<dbReference type="InterPro" id="IPR012677">
    <property type="entry name" value="Nucleotide-bd_a/b_plait_sf"/>
</dbReference>
<feature type="domain" description="RRM" evidence="4">
    <location>
        <begin position="264"/>
        <end position="341"/>
    </location>
</feature>
<dbReference type="WBParaSite" id="TTAC_0000176301-mRNA-1">
    <property type="protein sequence ID" value="TTAC_0000176301-mRNA-1"/>
    <property type="gene ID" value="TTAC_0000176301"/>
</dbReference>